<comment type="caution">
    <text evidence="2">The sequence shown here is derived from an EMBL/GenBank/DDBJ whole genome shotgun (WGS) entry which is preliminary data.</text>
</comment>
<protein>
    <recommendedName>
        <fullName evidence="1">Methyltransferase domain-containing protein</fullName>
    </recommendedName>
</protein>
<dbReference type="InterPro" id="IPR029063">
    <property type="entry name" value="SAM-dependent_MTases_sf"/>
</dbReference>
<dbReference type="PANTHER" id="PTHR43591:SF24">
    <property type="entry name" value="2-METHOXY-6-POLYPRENYL-1,4-BENZOQUINOL METHYLASE, MITOCHONDRIAL"/>
    <property type="match status" value="1"/>
</dbReference>
<feature type="domain" description="Methyltransferase" evidence="1">
    <location>
        <begin position="16"/>
        <end position="129"/>
    </location>
</feature>
<sequence>MIKFLNPQQLINQLNIKQGMKIADFGCGSGNITILLARSVGSGGEIIALDVQKDKLESVKSQARLESLSNIKLVRANLEIAGSSGLENESVDLVMLANILFQSPKQKAIIQEAERILKPSGFLVIVDWEKIKTPYQTNPEKIKQMVSPPAGGLTFEKEIPVGDYHFGLIFKKA</sequence>
<dbReference type="InterPro" id="IPR025714">
    <property type="entry name" value="Methyltranfer_dom"/>
</dbReference>
<proteinExistence type="predicted"/>
<dbReference type="SUPFAM" id="SSF53335">
    <property type="entry name" value="S-adenosyl-L-methionine-dependent methyltransferases"/>
    <property type="match status" value="1"/>
</dbReference>
<dbReference type="Gene3D" id="3.40.50.150">
    <property type="entry name" value="Vaccinia Virus protein VP39"/>
    <property type="match status" value="1"/>
</dbReference>
<dbReference type="AlphaFoldDB" id="A0A2G9YDG8"/>
<evidence type="ECO:0000313" key="3">
    <source>
        <dbReference type="Proteomes" id="UP000231480"/>
    </source>
</evidence>
<reference evidence="2 3" key="1">
    <citation type="submission" date="2017-09" db="EMBL/GenBank/DDBJ databases">
        <title>Depth-based differentiation of microbial function through sediment-hosted aquifers and enrichment of novel symbionts in the deep terrestrial subsurface.</title>
        <authorList>
            <person name="Probst A.J."/>
            <person name="Ladd B."/>
            <person name="Jarett J.K."/>
            <person name="Geller-Mcgrath D.E."/>
            <person name="Sieber C.M."/>
            <person name="Emerson J.B."/>
            <person name="Anantharaman K."/>
            <person name="Thomas B.C."/>
            <person name="Malmstrom R."/>
            <person name="Stieglmeier M."/>
            <person name="Klingl A."/>
            <person name="Woyke T."/>
            <person name="Ryan C.M."/>
            <person name="Banfield J.F."/>
        </authorList>
    </citation>
    <scope>NUCLEOTIDE SEQUENCE [LARGE SCALE GENOMIC DNA]</scope>
    <source>
        <strain evidence="2">CG23_combo_of_CG06-09_8_20_14_all_37_13</strain>
    </source>
</reference>
<dbReference type="EMBL" id="PCRH01000018">
    <property type="protein sequence ID" value="PIP17275.1"/>
    <property type="molecule type" value="Genomic_DNA"/>
</dbReference>
<organism evidence="2 3">
    <name type="scientific">Candidatus Portnoybacteria bacterium CG23_combo_of_CG06-09_8_20_14_all_37_13</name>
    <dbReference type="NCBI Taxonomy" id="1974819"/>
    <lineage>
        <taxon>Bacteria</taxon>
        <taxon>Candidatus Portnoyibacteriota</taxon>
    </lineage>
</organism>
<evidence type="ECO:0000313" key="2">
    <source>
        <dbReference type="EMBL" id="PIP17275.1"/>
    </source>
</evidence>
<gene>
    <name evidence="2" type="ORF">COX44_00810</name>
</gene>
<evidence type="ECO:0000259" key="1">
    <source>
        <dbReference type="Pfam" id="PF13847"/>
    </source>
</evidence>
<accession>A0A2G9YDG8</accession>
<dbReference type="PANTHER" id="PTHR43591">
    <property type="entry name" value="METHYLTRANSFERASE"/>
    <property type="match status" value="1"/>
</dbReference>
<dbReference type="GO" id="GO:0008168">
    <property type="term" value="F:methyltransferase activity"/>
    <property type="evidence" value="ECO:0007669"/>
    <property type="project" value="TreeGrafter"/>
</dbReference>
<dbReference type="CDD" id="cd02440">
    <property type="entry name" value="AdoMet_MTases"/>
    <property type="match status" value="1"/>
</dbReference>
<name>A0A2G9YDG8_9BACT</name>
<dbReference type="Proteomes" id="UP000231480">
    <property type="component" value="Unassembled WGS sequence"/>
</dbReference>
<dbReference type="Pfam" id="PF13847">
    <property type="entry name" value="Methyltransf_31"/>
    <property type="match status" value="1"/>
</dbReference>